<dbReference type="Gene3D" id="3.40.50.11350">
    <property type="match status" value="1"/>
</dbReference>
<name>A0AAD9D9X0_9STRA</name>
<gene>
    <name evidence="2" type="ORF">QTG54_010953</name>
</gene>
<organism evidence="2 3">
    <name type="scientific">Skeletonema marinoi</name>
    <dbReference type="NCBI Taxonomy" id="267567"/>
    <lineage>
        <taxon>Eukaryota</taxon>
        <taxon>Sar</taxon>
        <taxon>Stramenopiles</taxon>
        <taxon>Ochrophyta</taxon>
        <taxon>Bacillariophyta</taxon>
        <taxon>Coscinodiscophyceae</taxon>
        <taxon>Thalassiosirophycidae</taxon>
        <taxon>Thalassiosirales</taxon>
        <taxon>Skeletonemataceae</taxon>
        <taxon>Skeletonema</taxon>
        <taxon>Skeletonema marinoi-dohrnii complex</taxon>
    </lineage>
</organism>
<evidence type="ECO:0000256" key="1">
    <source>
        <dbReference type="SAM" id="MobiDB-lite"/>
    </source>
</evidence>
<evidence type="ECO:0000313" key="2">
    <source>
        <dbReference type="EMBL" id="KAK1738284.1"/>
    </source>
</evidence>
<sequence length="250" mass="28354">MSNNRLVYVDWTDIEWNTLFNDTTQIKQGPEQKEHYGNDKPGEWKSLVKTGPRRQPINASSYDQFGEEMKEMFDTPLAQSIVKSLSDNLSSRVLSFLDPMRNQYASMKDFVFSTTAGNSSVTKKMNGINRKVSVFVASDNAIARPWFERHVPNNWHVVKPSKFLLKPEAGVWFGEHGSKTNQNLTKDQKDEAMAEAVADVFALGECDSLFIPNYSSFSAIGITLTRAERKKVFFLGSNNGGRFLEMPEFE</sequence>
<feature type="region of interest" description="Disordered" evidence="1">
    <location>
        <begin position="25"/>
        <end position="49"/>
    </location>
</feature>
<reference evidence="2" key="1">
    <citation type="submission" date="2023-06" db="EMBL/GenBank/DDBJ databases">
        <title>Survivors Of The Sea: Transcriptome response of Skeletonema marinoi to long-term dormancy.</title>
        <authorList>
            <person name="Pinder M.I.M."/>
            <person name="Kourtchenko O."/>
            <person name="Robertson E.K."/>
            <person name="Larsson T."/>
            <person name="Maumus F."/>
            <person name="Osuna-Cruz C.M."/>
            <person name="Vancaester E."/>
            <person name="Stenow R."/>
            <person name="Vandepoele K."/>
            <person name="Ploug H."/>
            <person name="Bruchert V."/>
            <person name="Godhe A."/>
            <person name="Topel M."/>
        </authorList>
    </citation>
    <scope>NUCLEOTIDE SEQUENCE</scope>
    <source>
        <strain evidence="2">R05AC</strain>
    </source>
</reference>
<evidence type="ECO:0000313" key="3">
    <source>
        <dbReference type="Proteomes" id="UP001224775"/>
    </source>
</evidence>
<comment type="caution">
    <text evidence="2">The sequence shown here is derived from an EMBL/GenBank/DDBJ whole genome shotgun (WGS) entry which is preliminary data.</text>
</comment>
<protein>
    <submittedName>
        <fullName evidence="2">Uncharacterized protein</fullName>
    </submittedName>
</protein>
<dbReference type="AlphaFoldDB" id="A0AAD9D9X0"/>
<proteinExistence type="predicted"/>
<dbReference type="EMBL" id="JATAAI010000021">
    <property type="protein sequence ID" value="KAK1738284.1"/>
    <property type="molecule type" value="Genomic_DNA"/>
</dbReference>
<dbReference type="Proteomes" id="UP001224775">
    <property type="component" value="Unassembled WGS sequence"/>
</dbReference>
<keyword evidence="3" id="KW-1185">Reference proteome</keyword>
<feature type="compositionally biased region" description="Basic and acidic residues" evidence="1">
    <location>
        <begin position="30"/>
        <end position="43"/>
    </location>
</feature>
<accession>A0AAD9D9X0</accession>